<reference evidence="1" key="1">
    <citation type="journal article" date="2021" name="Nat. Commun.">
        <title>Genetic determinants of endophytism in the Arabidopsis root mycobiome.</title>
        <authorList>
            <person name="Mesny F."/>
            <person name="Miyauchi S."/>
            <person name="Thiergart T."/>
            <person name="Pickel B."/>
            <person name="Atanasova L."/>
            <person name="Karlsson M."/>
            <person name="Huettel B."/>
            <person name="Barry K.W."/>
            <person name="Haridas S."/>
            <person name="Chen C."/>
            <person name="Bauer D."/>
            <person name="Andreopoulos W."/>
            <person name="Pangilinan J."/>
            <person name="LaButti K."/>
            <person name="Riley R."/>
            <person name="Lipzen A."/>
            <person name="Clum A."/>
            <person name="Drula E."/>
            <person name="Henrissat B."/>
            <person name="Kohler A."/>
            <person name="Grigoriev I.V."/>
            <person name="Martin F.M."/>
            <person name="Hacquard S."/>
        </authorList>
    </citation>
    <scope>NUCLEOTIDE SEQUENCE</scope>
    <source>
        <strain evidence="1">MPI-CAGE-AT-0147</strain>
    </source>
</reference>
<feature type="non-terminal residue" evidence="1">
    <location>
        <position position="1"/>
    </location>
</feature>
<evidence type="ECO:0000313" key="2">
    <source>
        <dbReference type="Proteomes" id="UP000738349"/>
    </source>
</evidence>
<gene>
    <name evidence="1" type="ORF">EDB81DRAFT_600406</name>
</gene>
<feature type="non-terminal residue" evidence="1">
    <location>
        <position position="187"/>
    </location>
</feature>
<evidence type="ECO:0000313" key="1">
    <source>
        <dbReference type="EMBL" id="KAH7124551.1"/>
    </source>
</evidence>
<proteinExistence type="predicted"/>
<accession>A0A9P9DSN4</accession>
<keyword evidence="2" id="KW-1185">Reference proteome</keyword>
<name>A0A9P9DSN4_9HYPO</name>
<sequence>PRSLKHTDKQHMLADFAGLASTAAATALNAGQDAYHALCIFELGRGVIAGLLMEMRGDIFDLKQQHPDLAAEFTSLRDELDAPVGRTTSPISTDNTPSWESQAKRGREADQKFSELITRIRALPGFHNFLHPPTADELMAAANPDPIIVLNSSSYRCDSFFIEHDRIRVLELPDLKVEDVKNRVCDL</sequence>
<dbReference type="AlphaFoldDB" id="A0A9P9DSN4"/>
<dbReference type="OrthoDB" id="4961540at2759"/>
<organism evidence="1 2">
    <name type="scientific">Dactylonectria macrodidyma</name>
    <dbReference type="NCBI Taxonomy" id="307937"/>
    <lineage>
        <taxon>Eukaryota</taxon>
        <taxon>Fungi</taxon>
        <taxon>Dikarya</taxon>
        <taxon>Ascomycota</taxon>
        <taxon>Pezizomycotina</taxon>
        <taxon>Sordariomycetes</taxon>
        <taxon>Hypocreomycetidae</taxon>
        <taxon>Hypocreales</taxon>
        <taxon>Nectriaceae</taxon>
        <taxon>Dactylonectria</taxon>
    </lineage>
</organism>
<comment type="caution">
    <text evidence="1">The sequence shown here is derived from an EMBL/GenBank/DDBJ whole genome shotgun (WGS) entry which is preliminary data.</text>
</comment>
<dbReference type="Proteomes" id="UP000738349">
    <property type="component" value="Unassembled WGS sequence"/>
</dbReference>
<dbReference type="EMBL" id="JAGMUV010000021">
    <property type="protein sequence ID" value="KAH7124551.1"/>
    <property type="molecule type" value="Genomic_DNA"/>
</dbReference>
<protein>
    <submittedName>
        <fullName evidence="1">Uncharacterized protein</fullName>
    </submittedName>
</protein>